<feature type="region of interest" description="Disordered" evidence="7">
    <location>
        <begin position="745"/>
        <end position="773"/>
    </location>
</feature>
<proteinExistence type="predicted"/>
<evidence type="ECO:0000256" key="4">
    <source>
        <dbReference type="ARBA" id="ARBA00022833"/>
    </source>
</evidence>
<dbReference type="GO" id="GO:0000785">
    <property type="term" value="C:chromatin"/>
    <property type="evidence" value="ECO:0007669"/>
    <property type="project" value="UniProtKB-ARBA"/>
</dbReference>
<dbReference type="InterPro" id="IPR018501">
    <property type="entry name" value="DDT_dom"/>
</dbReference>
<evidence type="ECO:0000256" key="3">
    <source>
        <dbReference type="ARBA" id="ARBA00022771"/>
    </source>
</evidence>
<dbReference type="Proteomes" id="UP000030748">
    <property type="component" value="Unassembled WGS sequence"/>
</dbReference>
<evidence type="ECO:0000259" key="8">
    <source>
        <dbReference type="PROSITE" id="PS50016"/>
    </source>
</evidence>
<dbReference type="GO" id="GO:0005634">
    <property type="term" value="C:nucleus"/>
    <property type="evidence" value="ECO:0007669"/>
    <property type="project" value="UniProtKB-SubCell"/>
</dbReference>
<dbReference type="PROSITE" id="PS50016">
    <property type="entry name" value="ZF_PHD_2"/>
    <property type="match status" value="1"/>
</dbReference>
<dbReference type="SMART" id="SM00249">
    <property type="entry name" value="PHD"/>
    <property type="match status" value="1"/>
</dbReference>
<dbReference type="AlphaFoldDB" id="A0A022RW30"/>
<evidence type="ECO:0000256" key="5">
    <source>
        <dbReference type="ARBA" id="ARBA00023242"/>
    </source>
</evidence>
<dbReference type="PROSITE" id="PS01359">
    <property type="entry name" value="ZF_PHD_1"/>
    <property type="match status" value="1"/>
</dbReference>
<gene>
    <name evidence="10" type="ORF">MIMGU_mgv11b001371mg</name>
</gene>
<dbReference type="InterPro" id="IPR001965">
    <property type="entry name" value="Znf_PHD"/>
</dbReference>
<evidence type="ECO:0000313" key="11">
    <source>
        <dbReference type="Proteomes" id="UP000030748"/>
    </source>
</evidence>
<feature type="domain" description="PHD-type" evidence="8">
    <location>
        <begin position="306"/>
        <end position="356"/>
    </location>
</feature>
<reference evidence="10 11" key="1">
    <citation type="journal article" date="2013" name="Proc. Natl. Acad. Sci. U.S.A.">
        <title>Fine-scale variation in meiotic recombination in Mimulus inferred from population shotgun sequencing.</title>
        <authorList>
            <person name="Hellsten U."/>
            <person name="Wright K.M."/>
            <person name="Jenkins J."/>
            <person name="Shu S."/>
            <person name="Yuan Y."/>
            <person name="Wessler S.R."/>
            <person name="Schmutz J."/>
            <person name="Willis J.H."/>
            <person name="Rokhsar D.S."/>
        </authorList>
    </citation>
    <scope>NUCLEOTIDE SEQUENCE [LARGE SCALE GENOMIC DNA]</scope>
    <source>
        <strain evidence="11">cv. DUN x IM62</strain>
    </source>
</reference>
<dbReference type="InterPro" id="IPR019786">
    <property type="entry name" value="Zinc_finger_PHD-type_CS"/>
</dbReference>
<dbReference type="EMBL" id="KI630210">
    <property type="protein sequence ID" value="EYU44732.1"/>
    <property type="molecule type" value="Genomic_DNA"/>
</dbReference>
<keyword evidence="2" id="KW-0479">Metal-binding</keyword>
<evidence type="ECO:0000259" key="9">
    <source>
        <dbReference type="PROSITE" id="PS50827"/>
    </source>
</evidence>
<dbReference type="PROSITE" id="PS50827">
    <property type="entry name" value="DDT"/>
    <property type="match status" value="1"/>
</dbReference>
<comment type="subcellular location">
    <subcellularLocation>
        <location evidence="1">Nucleus</location>
    </subcellularLocation>
</comment>
<evidence type="ECO:0000256" key="1">
    <source>
        <dbReference type="ARBA" id="ARBA00004123"/>
    </source>
</evidence>
<keyword evidence="4" id="KW-0862">Zinc</keyword>
<accession>A0A022RW30</accession>
<keyword evidence="3 6" id="KW-0863">Zinc-finger</keyword>
<dbReference type="InterPro" id="IPR013083">
    <property type="entry name" value="Znf_RING/FYVE/PHD"/>
</dbReference>
<dbReference type="Gene3D" id="3.30.40.10">
    <property type="entry name" value="Zinc/RING finger domain, C3HC4 (zinc finger)"/>
    <property type="match status" value="1"/>
</dbReference>
<keyword evidence="11" id="KW-1185">Reference proteome</keyword>
<dbReference type="Pfam" id="PF00628">
    <property type="entry name" value="PHD"/>
    <property type="match status" value="1"/>
</dbReference>
<dbReference type="PANTHER" id="PTHR47162:SF8">
    <property type="entry name" value="METHYL-CPG-BINDING DOMAIN-CONTAINING PROTEIN 9"/>
    <property type="match status" value="1"/>
</dbReference>
<dbReference type="eggNOG" id="ENOG502QQZG">
    <property type="taxonomic scope" value="Eukaryota"/>
</dbReference>
<name>A0A022RW30_ERYGU</name>
<sequence>MEAHGKVGSPINEEPVSINHSVHGDHPHFGDLLEAWIFVSRFQEVLGMRKGLSLKEFIAELDGPSFDGLLEAHVLMLQALLREFPQKMGQIKNVEKRTEINFPPVNKFTWRELARRYALAMSFLKGELGSLEVCDGIDVLLNLCGDVTPQSGPLTGVAGLEADAEKLALEVASTFHSMQQNPSVGRTTRKNFKPMWDIVMKQCRIVLRKSATGKQTRKLRRLLGYKSVLCGSNEEGLLGSPAMVSSLFYLRMIDLRLAAGAYGSHEAFFDDVEEVLPLQQKLENSNEDIDDLDAVANEIPKAPWDKGICKVCGIDEEDNKVLLCDQCDAEYHTYCLNPPLAGVPRGSWHCLNCVAADANVVQDALSSEASAGLKPEEQKSDFLYPVQYKAADVVDVMREKEYSELTSDERILFLNFFCNEMLDSDLIREHLKKCELYSSQHPIESGLAMHTTIESASFKNSLRSEFLGIDYAGTLYWMIDSDTGTWVIVNRVDELYQDSKNSKVAENLKTSRIEQLWSIGGSKAYSSWSCYQSEDEIKGVVNSLRDDDRVKGQLEKALLLIRSKINISPDEFKIEGEEPQPLVQNEGQNFMTRMTTILKGKCNYASSVEAETSEMKMKRIKGKMIVEDTEEVDPNSVQPLIDKTAEHLGQLKINLLDMEAAIPKKALRSSKACFYRRHAWRVFVKRSNTIFEMVQALIVFEDMIKLSYLDCSWRYWSSLPTAAQISTLSALSLRIYSLDSAIKYENSSSGPSKPVLRESEYGETSKKRKRGFL</sequence>
<dbReference type="CDD" id="cd15519">
    <property type="entry name" value="PHD1_Lid2p_like"/>
    <property type="match status" value="1"/>
</dbReference>
<dbReference type="STRING" id="4155.A0A022RW30"/>
<keyword evidence="5" id="KW-0539">Nucleus</keyword>
<evidence type="ECO:0008006" key="12">
    <source>
        <dbReference type="Google" id="ProtNLM"/>
    </source>
</evidence>
<evidence type="ECO:0000313" key="10">
    <source>
        <dbReference type="EMBL" id="EYU44732.1"/>
    </source>
</evidence>
<protein>
    <recommendedName>
        <fullName evidence="12">PHD-type domain-containing protein</fullName>
    </recommendedName>
</protein>
<dbReference type="GO" id="GO:0008270">
    <property type="term" value="F:zinc ion binding"/>
    <property type="evidence" value="ECO:0007669"/>
    <property type="project" value="UniProtKB-KW"/>
</dbReference>
<organism evidence="10 11">
    <name type="scientific">Erythranthe guttata</name>
    <name type="common">Yellow monkey flower</name>
    <name type="synonym">Mimulus guttatus</name>
    <dbReference type="NCBI Taxonomy" id="4155"/>
    <lineage>
        <taxon>Eukaryota</taxon>
        <taxon>Viridiplantae</taxon>
        <taxon>Streptophyta</taxon>
        <taxon>Embryophyta</taxon>
        <taxon>Tracheophyta</taxon>
        <taxon>Spermatophyta</taxon>
        <taxon>Magnoliopsida</taxon>
        <taxon>eudicotyledons</taxon>
        <taxon>Gunneridae</taxon>
        <taxon>Pentapetalae</taxon>
        <taxon>asterids</taxon>
        <taxon>lamiids</taxon>
        <taxon>Lamiales</taxon>
        <taxon>Phrymaceae</taxon>
        <taxon>Erythranthe</taxon>
    </lineage>
</organism>
<dbReference type="InterPro" id="IPR019787">
    <property type="entry name" value="Znf_PHD-finger"/>
</dbReference>
<feature type="compositionally biased region" description="Basic and acidic residues" evidence="7">
    <location>
        <begin position="755"/>
        <end position="765"/>
    </location>
</feature>
<dbReference type="SUPFAM" id="SSF57903">
    <property type="entry name" value="FYVE/PHD zinc finger"/>
    <property type="match status" value="1"/>
</dbReference>
<evidence type="ECO:0000256" key="2">
    <source>
        <dbReference type="ARBA" id="ARBA00022723"/>
    </source>
</evidence>
<dbReference type="InterPro" id="IPR011011">
    <property type="entry name" value="Znf_FYVE_PHD"/>
</dbReference>
<evidence type="ECO:0000256" key="6">
    <source>
        <dbReference type="PROSITE-ProRule" id="PRU00146"/>
    </source>
</evidence>
<evidence type="ECO:0000256" key="7">
    <source>
        <dbReference type="SAM" id="MobiDB-lite"/>
    </source>
</evidence>
<dbReference type="PANTHER" id="PTHR47162">
    <property type="entry name" value="OS02G0192300 PROTEIN"/>
    <property type="match status" value="1"/>
</dbReference>
<dbReference type="Pfam" id="PF15612">
    <property type="entry name" value="WHIM1"/>
    <property type="match status" value="1"/>
</dbReference>
<feature type="domain" description="DDT" evidence="9">
    <location>
        <begin position="26"/>
        <end position="86"/>
    </location>
</feature>
<dbReference type="InterPro" id="IPR028942">
    <property type="entry name" value="WHIM1_dom"/>
</dbReference>